<feature type="region of interest" description="Disordered" evidence="1">
    <location>
        <begin position="305"/>
        <end position="336"/>
    </location>
</feature>
<dbReference type="AlphaFoldDB" id="A0A5P3AGC8"/>
<proteinExistence type="predicted"/>
<name>A0A5P3AGC8_9RHOB</name>
<organism evidence="2 3">
    <name type="scientific">Roseovarius indicus</name>
    <dbReference type="NCBI Taxonomy" id="540747"/>
    <lineage>
        <taxon>Bacteria</taxon>
        <taxon>Pseudomonadati</taxon>
        <taxon>Pseudomonadota</taxon>
        <taxon>Alphaproteobacteria</taxon>
        <taxon>Rhodobacterales</taxon>
        <taxon>Roseobacteraceae</taxon>
        <taxon>Roseovarius</taxon>
    </lineage>
</organism>
<dbReference type="KEGG" id="rid:RIdsm_03656"/>
<feature type="region of interest" description="Disordered" evidence="1">
    <location>
        <begin position="122"/>
        <end position="141"/>
    </location>
</feature>
<gene>
    <name evidence="2" type="ORF">RIdsm_03656</name>
</gene>
<evidence type="ECO:0000256" key="1">
    <source>
        <dbReference type="SAM" id="MobiDB-lite"/>
    </source>
</evidence>
<dbReference type="Proteomes" id="UP000325785">
    <property type="component" value="Chromosome"/>
</dbReference>
<sequence>MMLLLNPGAGKSERAIRARKPANIIKNVRNGAPSSPVQIKTHEISQGTTGFRCEPWKVFIANSLIKKVICKHCFFDIANTRRDDLGAASGCGVKKQGDKDQRTHPKLHSFVEKVSLHLRTDVSEQEPTGHSIAEPSDGGACDTRSIARGDHSSLAAVVARYWNCDCGDSKAGVVGAFAAEAAQRHHVELAALRRKVQQDAALGSFSVAKFSDNREAYHTGTTAADCERKAERGERDRKLSHKGLRGRLISLKLTLATASGNLSVQIGNRFAGICTPSTLRRPKAAPPMRGFFYGRADGATARWAAPQGGSANPVRPATRDLHPSGRVHSILRRCQS</sequence>
<accession>A0A5P3AGC8</accession>
<reference evidence="2 3" key="1">
    <citation type="submission" date="2018-08" db="EMBL/GenBank/DDBJ databases">
        <title>Genetic Globetrotter - A new plasmid hitch-hiking vast phylogenetic and geographic distances.</title>
        <authorList>
            <person name="Vollmers J."/>
            <person name="Petersen J."/>
        </authorList>
    </citation>
    <scope>NUCLEOTIDE SEQUENCE [LARGE SCALE GENOMIC DNA]</scope>
    <source>
        <strain evidence="2 3">DSM 26383</strain>
    </source>
</reference>
<dbReference type="EMBL" id="CP031598">
    <property type="protein sequence ID" value="QEW27836.1"/>
    <property type="molecule type" value="Genomic_DNA"/>
</dbReference>
<protein>
    <submittedName>
        <fullName evidence="2">Uncharacterized protein</fullName>
    </submittedName>
</protein>
<evidence type="ECO:0000313" key="3">
    <source>
        <dbReference type="Proteomes" id="UP000325785"/>
    </source>
</evidence>
<evidence type="ECO:0000313" key="2">
    <source>
        <dbReference type="EMBL" id="QEW27836.1"/>
    </source>
</evidence>